<dbReference type="EMBL" id="WQMT02000007">
    <property type="protein sequence ID" value="KAG9221468.1"/>
    <property type="molecule type" value="Genomic_DNA"/>
</dbReference>
<gene>
    <name evidence="1" type="ORF">CCMSSC00406_0010159</name>
</gene>
<reference evidence="1 2" key="1">
    <citation type="journal article" date="2021" name="Appl. Environ. Microbiol.">
        <title>Genetic linkage and physical mapping for an oyster mushroom Pleurotus cornucopiae and QTL analysis for the trait cap color.</title>
        <authorList>
            <person name="Zhang Y."/>
            <person name="Gao W."/>
            <person name="Sonnenberg A."/>
            <person name="Chen Q."/>
            <person name="Zhang J."/>
            <person name="Huang C."/>
        </authorList>
    </citation>
    <scope>NUCLEOTIDE SEQUENCE [LARGE SCALE GENOMIC DNA]</scope>
    <source>
        <strain evidence="1">CCMSSC00406</strain>
    </source>
</reference>
<name>A0ACB7ITC3_PLECO</name>
<keyword evidence="2" id="KW-1185">Reference proteome</keyword>
<dbReference type="Proteomes" id="UP000824881">
    <property type="component" value="Unassembled WGS sequence"/>
</dbReference>
<proteinExistence type="predicted"/>
<sequence length="774" mass="87033">MWTTATDEPADQLWLEQSINTAGYLGAIGYGLHIAVHFAATHYLLTSRNPLRWRLHAFNTTIFAMGTIHIATTIRFAQQAWIFERGYAGGPYAFLLHEESRPIVLLGLSAASIAGFLIDGLLLWRNYVVWRSWYVLILPGCVYIVNIVLTVANIIQSAHTYIGTWGPNLGIACWATSMTLNMLLTTLLAMKILYHRRRLLANGLVDASSAYLGAASMLIETAFPVALISCIFIILYARQNTAENLFIPLIAQVYCIAPQLIIIQVYRGQAWSGATVTRAQESSTLPSVPPPPPPKLGSLGDISSIHFGQRQSAHRPMLEVLHTATSTEDSGSTEAFEKHRLDASETRVSLFHSSSNTLGEDGRRPGGLSRLRGATARYAYTLEMSSFYHLPPELLRMTCKLSEAPEASTLSSLSQTCRKIHAIATPILFNTVSYSRDAITRDFPPRLLDALKGLSESPHLCTHIVSFNLLGTFPFSHITTQYLDVILRHAPNLKSLSFQFQDHVRSPLPAVLCVSNPPFSLERFTWSAPISDARFITEFLPTQRDLLHLALLWPLNSLPALPPESLTKLCVLEVASSSLASFSAQRKTLRYFKLAYASGLVALREPLPSVRVLSIGRLRKRGSLDFLPQLPNSQLADENLLHLSNTRVPLRCIRCTDLPELEYVPCMGGIISRLFEQIPTLEWVEQRFEPTYNENTCLRWYRDREFPALVQWDDWQHAWLDDWDNGCEVLLDEVPMNISQLYGSLIPPPLQQLYKLLRDHARKPQVFRRQYVSQ</sequence>
<protein>
    <submittedName>
        <fullName evidence="1">Uncharacterized protein</fullName>
    </submittedName>
</protein>
<comment type="caution">
    <text evidence="1">The sequence shown here is derived from an EMBL/GenBank/DDBJ whole genome shotgun (WGS) entry which is preliminary data.</text>
</comment>
<accession>A0ACB7ITC3</accession>
<organism evidence="1 2">
    <name type="scientific">Pleurotus cornucopiae</name>
    <name type="common">Cornucopia mushroom</name>
    <dbReference type="NCBI Taxonomy" id="5321"/>
    <lineage>
        <taxon>Eukaryota</taxon>
        <taxon>Fungi</taxon>
        <taxon>Dikarya</taxon>
        <taxon>Basidiomycota</taxon>
        <taxon>Agaricomycotina</taxon>
        <taxon>Agaricomycetes</taxon>
        <taxon>Agaricomycetidae</taxon>
        <taxon>Agaricales</taxon>
        <taxon>Pleurotineae</taxon>
        <taxon>Pleurotaceae</taxon>
        <taxon>Pleurotus</taxon>
    </lineage>
</organism>
<evidence type="ECO:0000313" key="1">
    <source>
        <dbReference type="EMBL" id="KAG9221468.1"/>
    </source>
</evidence>
<evidence type="ECO:0000313" key="2">
    <source>
        <dbReference type="Proteomes" id="UP000824881"/>
    </source>
</evidence>